<evidence type="ECO:0000313" key="2">
    <source>
        <dbReference type="Proteomes" id="UP000766904"/>
    </source>
</evidence>
<dbReference type="InterPro" id="IPR036390">
    <property type="entry name" value="WH_DNA-bd_sf"/>
</dbReference>
<dbReference type="SUPFAM" id="SSF46785">
    <property type="entry name" value="Winged helix' DNA-binding domain"/>
    <property type="match status" value="1"/>
</dbReference>
<dbReference type="AlphaFoldDB" id="A0A8J8TR83"/>
<dbReference type="Gene3D" id="1.10.10.10">
    <property type="entry name" value="Winged helix-like DNA-binding domain superfamily/Winged helix DNA-binding domain"/>
    <property type="match status" value="1"/>
</dbReference>
<dbReference type="InterPro" id="IPR036388">
    <property type="entry name" value="WH-like_DNA-bd_sf"/>
</dbReference>
<dbReference type="Proteomes" id="UP000766904">
    <property type="component" value="Unassembled WGS sequence"/>
</dbReference>
<reference evidence="1" key="1">
    <citation type="submission" date="2017-11" db="EMBL/GenBank/DDBJ databases">
        <authorList>
            <person name="Kajale S.C."/>
            <person name="Sharma A."/>
        </authorList>
    </citation>
    <scope>NUCLEOTIDE SEQUENCE</scope>
    <source>
        <strain evidence="1">LS1_42</strain>
    </source>
</reference>
<accession>A0A8J8TR83</accession>
<comment type="caution">
    <text evidence="1">The sequence shown here is derived from an EMBL/GenBank/DDBJ whole genome shotgun (WGS) entry which is preliminary data.</text>
</comment>
<keyword evidence="2" id="KW-1185">Reference proteome</keyword>
<dbReference type="EMBL" id="PHNJ01000011">
    <property type="protein sequence ID" value="TYL37297.1"/>
    <property type="molecule type" value="Genomic_DNA"/>
</dbReference>
<protein>
    <submittedName>
        <fullName evidence="1">Uncharacterized protein</fullName>
    </submittedName>
</protein>
<proteinExistence type="predicted"/>
<evidence type="ECO:0000313" key="1">
    <source>
        <dbReference type="EMBL" id="TYL37297.1"/>
    </source>
</evidence>
<name>A0A8J8TR83_9EURY</name>
<sequence>MVNDRYSPTEKDEKVLTALKKGRDRGEPWGRANPRWLMDETGLSKSSVEFCLRSLHDAGWIHRPSRGLYELVEDPREESSDES</sequence>
<organism evidence="1 2">
    <name type="scientific">Natronococcus pandeyae</name>
    <dbReference type="NCBI Taxonomy" id="2055836"/>
    <lineage>
        <taxon>Archaea</taxon>
        <taxon>Methanobacteriati</taxon>
        <taxon>Methanobacteriota</taxon>
        <taxon>Stenosarchaea group</taxon>
        <taxon>Halobacteria</taxon>
        <taxon>Halobacteriales</taxon>
        <taxon>Natrialbaceae</taxon>
        <taxon>Natronococcus</taxon>
    </lineage>
</organism>
<gene>
    <name evidence="1" type="ORF">CV102_18240</name>
</gene>